<evidence type="ECO:0000313" key="3">
    <source>
        <dbReference type="EMBL" id="STX30343.1"/>
    </source>
</evidence>
<dbReference type="EMBL" id="UGNW01000001">
    <property type="protein sequence ID" value="STX30343.1"/>
    <property type="molecule type" value="Genomic_DNA"/>
</dbReference>
<protein>
    <submittedName>
        <fullName evidence="3">Uncharacterized conserved protein (Some members contain a von Willebrand factor type A (VWA) domain)</fullName>
    </submittedName>
</protein>
<dbReference type="SUPFAM" id="SSF53300">
    <property type="entry name" value="vWA-like"/>
    <property type="match status" value="1"/>
</dbReference>
<dbReference type="PANTHER" id="PTHR33608">
    <property type="entry name" value="BLL2464 PROTEIN"/>
    <property type="match status" value="1"/>
</dbReference>
<name>A0A378I5P3_9GAMM</name>
<proteinExistence type="predicted"/>
<evidence type="ECO:0000259" key="1">
    <source>
        <dbReference type="Pfam" id="PF01882"/>
    </source>
</evidence>
<reference evidence="3 5" key="2">
    <citation type="submission" date="2018-06" db="EMBL/GenBank/DDBJ databases">
        <authorList>
            <consortium name="Pathogen Informatics"/>
            <person name="Doyle S."/>
        </authorList>
    </citation>
    <scope>NUCLEOTIDE SEQUENCE [LARGE SCALE GENOMIC DNA]</scope>
    <source>
        <strain evidence="3 5">NCTC12437</strain>
    </source>
</reference>
<dbReference type="RefSeq" id="WP_058523867.1">
    <property type="nucleotide sequence ID" value="NZ_CAAAHV010000015.1"/>
</dbReference>
<dbReference type="AlphaFoldDB" id="A0A378I5P3"/>
<feature type="domain" description="DUF58" evidence="1">
    <location>
        <begin position="49"/>
        <end position="265"/>
    </location>
</feature>
<evidence type="ECO:0000313" key="2">
    <source>
        <dbReference type="EMBL" id="KTC70249.1"/>
    </source>
</evidence>
<dbReference type="PANTHER" id="PTHR33608:SF12">
    <property type="entry name" value="DUF58 DOMAIN-CONTAINING PROTEIN"/>
    <property type="match status" value="1"/>
</dbReference>
<evidence type="ECO:0000313" key="4">
    <source>
        <dbReference type="Proteomes" id="UP000054735"/>
    </source>
</evidence>
<dbReference type="Proteomes" id="UP000054735">
    <property type="component" value="Unassembled WGS sequence"/>
</dbReference>
<dbReference type="OrthoDB" id="9776116at2"/>
<organism evidence="3 5">
    <name type="scientific">Legionella birminghamensis</name>
    <dbReference type="NCBI Taxonomy" id="28083"/>
    <lineage>
        <taxon>Bacteria</taxon>
        <taxon>Pseudomonadati</taxon>
        <taxon>Pseudomonadota</taxon>
        <taxon>Gammaproteobacteria</taxon>
        <taxon>Legionellales</taxon>
        <taxon>Legionellaceae</taxon>
        <taxon>Legionella</taxon>
    </lineage>
</organism>
<dbReference type="InterPro" id="IPR036465">
    <property type="entry name" value="vWFA_dom_sf"/>
</dbReference>
<accession>A0A378I5P3</accession>
<reference evidence="2 4" key="1">
    <citation type="submission" date="2015-11" db="EMBL/GenBank/DDBJ databases">
        <title>Genomic analysis of 38 Legionella species identifies large and diverse effector repertoires.</title>
        <authorList>
            <person name="Burstein D."/>
            <person name="Amaro F."/>
            <person name="Zusman T."/>
            <person name="Lifshitz Z."/>
            <person name="Cohen O."/>
            <person name="Gilbert J.A."/>
            <person name="Pupko T."/>
            <person name="Shuman H.A."/>
            <person name="Segal G."/>
        </authorList>
    </citation>
    <scope>NUCLEOTIDE SEQUENCE [LARGE SCALE GENOMIC DNA]</scope>
    <source>
        <strain evidence="2 4">CDC#1407-AL-14</strain>
    </source>
</reference>
<gene>
    <name evidence="2" type="ORF">Lbir_1832</name>
    <name evidence="3" type="ORF">NCTC12437_00096</name>
</gene>
<sequence length="304" mass="34710">MGNGVSVDLAELIALKRFARKIAYKPERASNGVGNHLSKFRGRGMDFSEVRNYQAGDEIRHMEWRVTARTGRPHIKLYQEERERPVVIVTDFNPSMYFGTRKAFKSVVAARLAALIAWTTVKQGDKIGALLYSSARHNEFIPRAREAGVLPILASLMDYTNQVDEMMSDHSPLPLSEGLLRLRRVVKPGSIIVLISDFYHLNQDAEKHLSRLHEHNDILAYHICDPLELSSPVPALYAMTDGRQELLLDTANTQVKADYQQWCDQRQAALQSVFKRLHIQYVQLSGENDIAQVIYQTFPRRKHD</sequence>
<dbReference type="EMBL" id="LNXT01000025">
    <property type="protein sequence ID" value="KTC70249.1"/>
    <property type="molecule type" value="Genomic_DNA"/>
</dbReference>
<dbReference type="STRING" id="28083.Lbir_1832"/>
<evidence type="ECO:0000313" key="5">
    <source>
        <dbReference type="Proteomes" id="UP000255066"/>
    </source>
</evidence>
<dbReference type="Proteomes" id="UP000255066">
    <property type="component" value="Unassembled WGS sequence"/>
</dbReference>
<keyword evidence="4" id="KW-1185">Reference proteome</keyword>
<dbReference type="InterPro" id="IPR002881">
    <property type="entry name" value="DUF58"/>
</dbReference>
<dbReference type="Pfam" id="PF01882">
    <property type="entry name" value="DUF58"/>
    <property type="match status" value="1"/>
</dbReference>